<reference evidence="2 3" key="1">
    <citation type="submission" date="2014-01" db="EMBL/GenBank/DDBJ databases">
        <title>Marinomonas ushuaiensis DSM 15871 Genome Sequencing.</title>
        <authorList>
            <person name="Lai Q."/>
            <person name="Shao Z.S."/>
        </authorList>
    </citation>
    <scope>NUCLEOTIDE SEQUENCE [LARGE SCALE GENOMIC DNA]</scope>
    <source>
        <strain evidence="2 3">DSM 15871</strain>
    </source>
</reference>
<keyword evidence="1" id="KW-1133">Transmembrane helix</keyword>
<accession>X7E217</accession>
<evidence type="ECO:0000313" key="3">
    <source>
        <dbReference type="Proteomes" id="UP000054058"/>
    </source>
</evidence>
<sequence>MSTIAKKLKDNAASIVVGSILILCFAVFGIYAIQHFGTKYAEKKINAQLAQSGLVDLIHYESVNFDPFTLTPSIDNVSVGIESAPWLRFARITFNSFSLNYPDLDIDFWIKQSSASDLSRDTGRLMRAAGIETLIGKGSFTSAIDGEAISSHFKLNVKDIGIISVSSEVNLLDHNIVMSEFRTDLLASLALGQPEAIFIIYGETLELRSLNINYTDTGLITPQLPQSADAKNTLRSMLKSRSESLGLTTKNSLEANQITDSIIGFLQEPNQINLSLLPPSPINLKALALLFGDKNLYKGSNMRISHQ</sequence>
<keyword evidence="1" id="KW-0812">Transmembrane</keyword>
<feature type="transmembrane region" description="Helical" evidence="1">
    <location>
        <begin position="12"/>
        <end position="33"/>
    </location>
</feature>
<keyword evidence="3" id="KW-1185">Reference proteome</keyword>
<name>X7E217_9GAMM</name>
<comment type="caution">
    <text evidence="2">The sequence shown here is derived from an EMBL/GenBank/DDBJ whole genome shotgun (WGS) entry which is preliminary data.</text>
</comment>
<dbReference type="OrthoDB" id="6099564at2"/>
<gene>
    <name evidence="2" type="ORF">MUS1_04145</name>
</gene>
<dbReference type="STRING" id="1122207.MUS1_04145"/>
<proteinExistence type="predicted"/>
<dbReference type="RefSeq" id="WP_036162909.1">
    <property type="nucleotide sequence ID" value="NZ_JAMB01000011.1"/>
</dbReference>
<protein>
    <submittedName>
        <fullName evidence="2">Uncharacterized protein</fullName>
    </submittedName>
</protein>
<dbReference type="AlphaFoldDB" id="X7E217"/>
<dbReference type="Proteomes" id="UP000054058">
    <property type="component" value="Unassembled WGS sequence"/>
</dbReference>
<evidence type="ECO:0000313" key="2">
    <source>
        <dbReference type="EMBL" id="ETX10119.1"/>
    </source>
</evidence>
<dbReference type="EMBL" id="JAMB01000011">
    <property type="protein sequence ID" value="ETX10119.1"/>
    <property type="molecule type" value="Genomic_DNA"/>
</dbReference>
<dbReference type="PATRIC" id="fig|1122207.3.peg.2446"/>
<keyword evidence="1" id="KW-0472">Membrane</keyword>
<evidence type="ECO:0000256" key="1">
    <source>
        <dbReference type="SAM" id="Phobius"/>
    </source>
</evidence>
<organism evidence="2 3">
    <name type="scientific">Marinomonas ushuaiensis DSM 15871</name>
    <dbReference type="NCBI Taxonomy" id="1122207"/>
    <lineage>
        <taxon>Bacteria</taxon>
        <taxon>Pseudomonadati</taxon>
        <taxon>Pseudomonadota</taxon>
        <taxon>Gammaproteobacteria</taxon>
        <taxon>Oceanospirillales</taxon>
        <taxon>Oceanospirillaceae</taxon>
        <taxon>Marinomonas</taxon>
    </lineage>
</organism>